<feature type="transmembrane region" description="Helical" evidence="1">
    <location>
        <begin position="12"/>
        <end position="32"/>
    </location>
</feature>
<evidence type="ECO:0000313" key="2">
    <source>
        <dbReference type="EMBL" id="AFT70238.1"/>
    </source>
</evidence>
<protein>
    <recommendedName>
        <fullName evidence="4">DUF3592 domain-containing protein</fullName>
    </recommendedName>
</protein>
<evidence type="ECO:0000256" key="1">
    <source>
        <dbReference type="SAM" id="Phobius"/>
    </source>
</evidence>
<keyword evidence="1" id="KW-1133">Transmembrane helix</keyword>
<keyword evidence="1" id="KW-0472">Membrane</keyword>
<reference evidence="2 3" key="1">
    <citation type="journal article" date="2012" name="J. Bacteriol.">
        <title>Complete genome sequence of Alcanivorax dieselolei type strain B5.</title>
        <authorList>
            <person name="Lai Q."/>
            <person name="Li W."/>
            <person name="Shao Z."/>
        </authorList>
    </citation>
    <scope>NUCLEOTIDE SEQUENCE [LARGE SCALE GENOMIC DNA]</scope>
    <source>
        <strain evidence="3">DSM 16502 / CGMCC 1.3690 / B-5</strain>
    </source>
</reference>
<proteinExistence type="predicted"/>
<evidence type="ECO:0008006" key="4">
    <source>
        <dbReference type="Google" id="ProtNLM"/>
    </source>
</evidence>
<organism evidence="2 3">
    <name type="scientific">Alcanivorax dieselolei (strain DSM 16502 / CGMCC 1.3690 / MCCC 1A00001 / B-5)</name>
    <name type="common">Alloalcanivorax dieselolei</name>
    <dbReference type="NCBI Taxonomy" id="930169"/>
    <lineage>
        <taxon>Bacteria</taxon>
        <taxon>Pseudomonadati</taxon>
        <taxon>Pseudomonadota</taxon>
        <taxon>Gammaproteobacteria</taxon>
        <taxon>Oceanospirillales</taxon>
        <taxon>Alcanivoracaceae</taxon>
        <taxon>Alloalcanivorax</taxon>
    </lineage>
</organism>
<feature type="transmembrane region" description="Helical" evidence="1">
    <location>
        <begin position="121"/>
        <end position="143"/>
    </location>
</feature>
<dbReference type="AlphaFoldDB" id="K0CCH7"/>
<dbReference type="KEGG" id="adi:B5T_01964"/>
<accession>K0CCH7</accession>
<name>K0CCH7_ALCDB</name>
<keyword evidence="3" id="KW-1185">Reference proteome</keyword>
<keyword evidence="1" id="KW-0812">Transmembrane</keyword>
<dbReference type="RefSeq" id="WP_014994310.1">
    <property type="nucleotide sequence ID" value="NC_018691.1"/>
</dbReference>
<dbReference type="EMBL" id="CP003466">
    <property type="protein sequence ID" value="AFT70238.1"/>
    <property type="molecule type" value="Genomic_DNA"/>
</dbReference>
<dbReference type="HOGENOM" id="CLU_1709399_0_0_6"/>
<gene>
    <name evidence="2" type="ordered locus">B5T_01964</name>
</gene>
<sequence>MKLVLAVLKRNSRVKLFIVINIFLLLSLVWLWNMTNEEPLNVHGVVDGVKCVKFGTKSYLIYLYIGEDSFVGSTSFSECKRMKEYYLGKEVNMDYIPGDGVHRIYNLEYMGRNRFSKAKNVIGRVASGVTLIFIFNMVLRAFFRDRDKKIGAG</sequence>
<dbReference type="Proteomes" id="UP000006286">
    <property type="component" value="Chromosome"/>
</dbReference>
<evidence type="ECO:0000313" key="3">
    <source>
        <dbReference type="Proteomes" id="UP000006286"/>
    </source>
</evidence>